<dbReference type="OrthoDB" id="538336at2759"/>
<evidence type="ECO:0000256" key="5">
    <source>
        <dbReference type="ARBA" id="ARBA00022827"/>
    </source>
</evidence>
<evidence type="ECO:0000256" key="9">
    <source>
        <dbReference type="ARBA" id="ARBA00023140"/>
    </source>
</evidence>
<feature type="domain" description="Acyl-CoA oxidase C-alpha1" evidence="15">
    <location>
        <begin position="322"/>
        <end position="472"/>
    </location>
</feature>
<accession>A0A151ZEC5</accession>
<keyword evidence="8" id="KW-0443">Lipid metabolism</keyword>
<dbReference type="Pfam" id="PF01756">
    <property type="entry name" value="ACOX"/>
    <property type="match status" value="1"/>
</dbReference>
<proteinExistence type="inferred from homology"/>
<dbReference type="STRING" id="361077.A0A151ZEC5"/>
<sequence length="691" mass="78009">MESNETSNSILNFENSKANFIEGYSSMLTFQPVVPIQKHSISTTSTVPLYEKLKNWNIQGIEHQNLRTEIFKVLGNKQLFYSDLDASKEQQRLNTLKQLQSLLSEIFGKDLIHISDIKDDPSKILALIDCLSQFDDSSLLTKLVVNNYLFGAAVYNLGTERHHKLLPEIECGKLLGCFAMTELGHGSNVRSLETTATYDPKTDEFIMNTPVRTATKWWIGNAAHAVVASVFARLILDGKDHEVHCFLVPLRKRNGIDLLPGVKIGDVGPKFGLNGVDNGWIQFDQVRIPSSSLLDKFGSVTNGVYSSPISNPSRRFANILAQMITGRISISFGTIRSFKTALVIATRYALKRLQFGPSTNGPEIPIMEYPTHQLEIMPMIATTYAYDAIKLYLARRFMERQDENEIHVLASGLKAVLSHYITVSILELRRMCGGHGYSSNSKLHRLLSSVDVGRTFEGDNTLLLQQVAKDLLTQFKKEYTSNKFTGTLKYLSKNTSLLLSGLNPYTTNRRDESHLLSFQFLLDSMEFRSSKLLIQSAQLVSKNYNKTKNSFIAWNQSLETLLHLARAHTETMIISRFIESINNEKDAETKKILTKLCQLYGLYRIRMDFEFYRNSNYLKKGKARAIIKLIQELCADLAQNAALLVKGFGNEESLIDSPLGLEDGDLYDNICKRVGLFSDKNYPEPILKSKL</sequence>
<dbReference type="InterPro" id="IPR006091">
    <property type="entry name" value="Acyl-CoA_Oxase/DH_mid-dom"/>
</dbReference>
<reference evidence="16 17" key="1">
    <citation type="submission" date="2015-12" db="EMBL/GenBank/DDBJ databases">
        <title>Dictyostelia acquired genes for synthesis and detection of signals that induce cell-type specialization by lateral gene transfer from prokaryotes.</title>
        <authorList>
            <person name="Gloeckner G."/>
            <person name="Schaap P."/>
        </authorList>
    </citation>
    <scope>NUCLEOTIDE SEQUENCE [LARGE SCALE GENOMIC DNA]</scope>
    <source>
        <strain evidence="16 17">TK</strain>
    </source>
</reference>
<comment type="caution">
    <text evidence="16">The sequence shown here is derived from an EMBL/GenBank/DDBJ whole genome shotgun (WGS) entry which is preliminary data.</text>
</comment>
<dbReference type="Pfam" id="PF02770">
    <property type="entry name" value="Acyl-CoA_dh_M"/>
    <property type="match status" value="1"/>
</dbReference>
<keyword evidence="4 10" id="KW-0285">Flavoprotein</keyword>
<dbReference type="PANTHER" id="PTHR10909:SF378">
    <property type="entry name" value="ACYL-COENZYME A OXIDASE"/>
    <property type="match status" value="1"/>
</dbReference>
<organism evidence="16 17">
    <name type="scientific">Tieghemostelium lacteum</name>
    <name type="common">Slime mold</name>
    <name type="synonym">Dictyostelium lacteum</name>
    <dbReference type="NCBI Taxonomy" id="361077"/>
    <lineage>
        <taxon>Eukaryota</taxon>
        <taxon>Amoebozoa</taxon>
        <taxon>Evosea</taxon>
        <taxon>Eumycetozoa</taxon>
        <taxon>Dictyostelia</taxon>
        <taxon>Dictyosteliales</taxon>
        <taxon>Raperosteliaceae</taxon>
        <taxon>Tieghemostelium</taxon>
    </lineage>
</organism>
<evidence type="ECO:0000259" key="15">
    <source>
        <dbReference type="Pfam" id="PF22924"/>
    </source>
</evidence>
<evidence type="ECO:0000313" key="16">
    <source>
        <dbReference type="EMBL" id="KYQ92308.1"/>
    </source>
</evidence>
<dbReference type="SUPFAM" id="SSF56645">
    <property type="entry name" value="Acyl-CoA dehydrogenase NM domain-like"/>
    <property type="match status" value="1"/>
</dbReference>
<dbReference type="FunFam" id="2.40.110.10:FF:000005">
    <property type="entry name" value="Acyl-coenzyme A oxidase"/>
    <property type="match status" value="1"/>
</dbReference>
<keyword evidence="5 10" id="KW-0274">FAD</keyword>
<dbReference type="SUPFAM" id="SSF47203">
    <property type="entry name" value="Acyl-CoA dehydrogenase C-terminal domain-like"/>
    <property type="match status" value="2"/>
</dbReference>
<dbReference type="InterPro" id="IPR046373">
    <property type="entry name" value="Acyl-CoA_Oxase/DH_mid-dom_sf"/>
</dbReference>
<dbReference type="GO" id="GO:0005504">
    <property type="term" value="F:fatty acid binding"/>
    <property type="evidence" value="ECO:0007669"/>
    <property type="project" value="TreeGrafter"/>
</dbReference>
<name>A0A151ZEC5_TIELA</name>
<evidence type="ECO:0000256" key="8">
    <source>
        <dbReference type="ARBA" id="ARBA00023098"/>
    </source>
</evidence>
<dbReference type="OMA" id="SINKRFA"/>
<keyword evidence="6" id="KW-0276">Fatty acid metabolism</keyword>
<feature type="active site" description="Proton acceptor" evidence="11">
    <location>
        <position position="457"/>
    </location>
</feature>
<dbReference type="GO" id="GO:0003997">
    <property type="term" value="F:acyl-CoA oxidase activity"/>
    <property type="evidence" value="ECO:0007669"/>
    <property type="project" value="InterPro"/>
</dbReference>
<dbReference type="Pfam" id="PF22924">
    <property type="entry name" value="ACOX_C_alpha1"/>
    <property type="match status" value="1"/>
</dbReference>
<evidence type="ECO:0000259" key="14">
    <source>
        <dbReference type="Pfam" id="PF02770"/>
    </source>
</evidence>
<dbReference type="InterPro" id="IPR009100">
    <property type="entry name" value="AcylCoA_DH/oxidase_NM_dom_sf"/>
</dbReference>
<comment type="similarity">
    <text evidence="3 10">Belongs to the acyl-CoA oxidase family.</text>
</comment>
<dbReference type="Proteomes" id="UP000076078">
    <property type="component" value="Unassembled WGS sequence"/>
</dbReference>
<gene>
    <name evidence="16" type="ORF">DLAC_06271</name>
</gene>
<protein>
    <recommendedName>
        <fullName evidence="10">Acyl-coenzyme A oxidase</fullName>
    </recommendedName>
</protein>
<evidence type="ECO:0000256" key="11">
    <source>
        <dbReference type="PIRSR" id="PIRSR000168-1"/>
    </source>
</evidence>
<evidence type="ECO:0000256" key="4">
    <source>
        <dbReference type="ARBA" id="ARBA00022630"/>
    </source>
</evidence>
<feature type="binding site" evidence="12">
    <location>
        <position position="220"/>
    </location>
    <ligand>
        <name>FAD</name>
        <dbReference type="ChEBI" id="CHEBI:57692"/>
    </ligand>
</feature>
<dbReference type="PIRSF" id="PIRSF000168">
    <property type="entry name" value="Acyl-CoA_oxidase"/>
    <property type="match status" value="1"/>
</dbReference>
<evidence type="ECO:0000256" key="6">
    <source>
        <dbReference type="ARBA" id="ARBA00022832"/>
    </source>
</evidence>
<feature type="domain" description="Acyl-CoA oxidase/dehydrogenase middle" evidence="14">
    <location>
        <begin position="177"/>
        <end position="286"/>
    </location>
</feature>
<dbReference type="EMBL" id="LODT01000029">
    <property type="protein sequence ID" value="KYQ92308.1"/>
    <property type="molecule type" value="Genomic_DNA"/>
</dbReference>
<keyword evidence="9" id="KW-0576">Peroxisome</keyword>
<dbReference type="FunFam" id="1.20.140.10:FF:000007">
    <property type="entry name" value="Acyl-coenzyme A oxidase"/>
    <property type="match status" value="1"/>
</dbReference>
<dbReference type="GO" id="GO:0071949">
    <property type="term" value="F:FAD binding"/>
    <property type="evidence" value="ECO:0007669"/>
    <property type="project" value="InterPro"/>
</dbReference>
<evidence type="ECO:0000259" key="13">
    <source>
        <dbReference type="Pfam" id="PF01756"/>
    </source>
</evidence>
<evidence type="ECO:0000256" key="3">
    <source>
        <dbReference type="ARBA" id="ARBA00006288"/>
    </source>
</evidence>
<keyword evidence="17" id="KW-1185">Reference proteome</keyword>
<dbReference type="InterPro" id="IPR002655">
    <property type="entry name" value="Acyl-CoA_oxidase_C"/>
</dbReference>
<feature type="domain" description="Acyl-CoA oxidase C-terminal" evidence="13">
    <location>
        <begin position="518"/>
        <end position="675"/>
    </location>
</feature>
<dbReference type="GO" id="GO:0005777">
    <property type="term" value="C:peroxisome"/>
    <property type="evidence" value="ECO:0007669"/>
    <property type="project" value="UniProtKB-SubCell"/>
</dbReference>
<dbReference type="PANTHER" id="PTHR10909">
    <property type="entry name" value="ELECTRON TRANSPORT OXIDOREDUCTASE"/>
    <property type="match status" value="1"/>
</dbReference>
<dbReference type="AlphaFoldDB" id="A0A151ZEC5"/>
<dbReference type="Gene3D" id="2.40.110.10">
    <property type="entry name" value="Butyryl-CoA Dehydrogenase, subunit A, domain 2"/>
    <property type="match status" value="1"/>
</dbReference>
<dbReference type="InParanoid" id="A0A151ZEC5"/>
<dbReference type="GO" id="GO:0033540">
    <property type="term" value="P:fatty acid beta-oxidation using acyl-CoA oxidase"/>
    <property type="evidence" value="ECO:0007669"/>
    <property type="project" value="TreeGrafter"/>
</dbReference>
<evidence type="ECO:0000256" key="10">
    <source>
        <dbReference type="PIRNR" id="PIRNR000168"/>
    </source>
</evidence>
<dbReference type="InterPro" id="IPR012258">
    <property type="entry name" value="Acyl-CoA_oxidase"/>
</dbReference>
<dbReference type="FunFam" id="1.20.140.10:FF:000010">
    <property type="entry name" value="Acyl-coenzyme A oxidase"/>
    <property type="match status" value="1"/>
</dbReference>
<evidence type="ECO:0000256" key="7">
    <source>
        <dbReference type="ARBA" id="ARBA00023002"/>
    </source>
</evidence>
<comment type="cofactor">
    <cofactor evidence="1">
        <name>FAD</name>
        <dbReference type="ChEBI" id="CHEBI:57692"/>
    </cofactor>
</comment>
<evidence type="ECO:0000256" key="2">
    <source>
        <dbReference type="ARBA" id="ARBA00004275"/>
    </source>
</evidence>
<dbReference type="FunCoup" id="A0A151ZEC5">
    <property type="interactions" value="238"/>
</dbReference>
<dbReference type="GO" id="GO:0055088">
    <property type="term" value="P:lipid homeostasis"/>
    <property type="evidence" value="ECO:0007669"/>
    <property type="project" value="TreeGrafter"/>
</dbReference>
<evidence type="ECO:0000256" key="1">
    <source>
        <dbReference type="ARBA" id="ARBA00001974"/>
    </source>
</evidence>
<dbReference type="InterPro" id="IPR055060">
    <property type="entry name" value="ACOX_C_alpha1"/>
</dbReference>
<dbReference type="InterPro" id="IPR036250">
    <property type="entry name" value="AcylCo_DH-like_C"/>
</dbReference>
<comment type="subcellular location">
    <subcellularLocation>
        <location evidence="2">Peroxisome</location>
    </subcellularLocation>
</comment>
<evidence type="ECO:0000256" key="12">
    <source>
        <dbReference type="PIRSR" id="PIRSR000168-2"/>
    </source>
</evidence>
<keyword evidence="7" id="KW-0560">Oxidoreductase</keyword>
<dbReference type="Gene3D" id="1.20.140.10">
    <property type="entry name" value="Butyryl-CoA Dehydrogenase, subunit A, domain 3"/>
    <property type="match status" value="2"/>
</dbReference>
<feature type="binding site" evidence="12">
    <location>
        <position position="181"/>
    </location>
    <ligand>
        <name>FAD</name>
        <dbReference type="ChEBI" id="CHEBI:57692"/>
    </ligand>
</feature>
<evidence type="ECO:0000313" key="17">
    <source>
        <dbReference type="Proteomes" id="UP000076078"/>
    </source>
</evidence>